<reference evidence="2 3" key="1">
    <citation type="journal article" date="2014" name="BMC Genomics">
        <title>Genome sequencing of four Aureobasidium pullulans varieties: biotechnological potential, stress tolerance, and description of new species.</title>
        <authorList>
            <person name="Gostin Ar C."/>
            <person name="Ohm R.A."/>
            <person name="Kogej T."/>
            <person name="Sonjak S."/>
            <person name="Turk M."/>
            <person name="Zajc J."/>
            <person name="Zalar P."/>
            <person name="Grube M."/>
            <person name="Sun H."/>
            <person name="Han J."/>
            <person name="Sharma A."/>
            <person name="Chiniquy J."/>
            <person name="Ngan C.Y."/>
            <person name="Lipzen A."/>
            <person name="Barry K."/>
            <person name="Grigoriev I.V."/>
            <person name="Gunde-Cimerman N."/>
        </authorList>
    </citation>
    <scope>NUCLEOTIDE SEQUENCE [LARGE SCALE GENOMIC DNA]</scope>
    <source>
        <strain evidence="2 3">EXF-2481</strain>
    </source>
</reference>
<evidence type="ECO:0000313" key="2">
    <source>
        <dbReference type="EMBL" id="KEQ90316.1"/>
    </source>
</evidence>
<dbReference type="EMBL" id="KL584794">
    <property type="protein sequence ID" value="KEQ90316.1"/>
    <property type="molecule type" value="Genomic_DNA"/>
</dbReference>
<protein>
    <submittedName>
        <fullName evidence="2">Uncharacterized protein</fullName>
    </submittedName>
</protein>
<dbReference type="GeneID" id="25367885"/>
<gene>
    <name evidence="2" type="ORF">AUEXF2481DRAFT_45220</name>
</gene>
<feature type="signal peptide" evidence="1">
    <location>
        <begin position="1"/>
        <end position="17"/>
    </location>
</feature>
<proteinExistence type="predicted"/>
<keyword evidence="3" id="KW-1185">Reference proteome</keyword>
<dbReference type="AlphaFoldDB" id="A0A074YTY3"/>
<sequence>MKSSIIFSSIFAASAVAAPLSKRDDIPSPGLVFDQLIALCDKIGGTPITSTVCKTVTGLDVGVAAADPETGDLAKVTVSGGGLLEGASITIPVASLDSILGQLSKRSQNPVNIYICASRIKCSSSQVFDIIRSEKPRAVSVDLGGVGVDIKREAEADFEARAVSVDLGGVGVDIKREAEADDQVRI</sequence>
<dbReference type="OrthoDB" id="10341268at2759"/>
<name>A0A074YTY3_AURSE</name>
<dbReference type="HOGENOM" id="CLU_1454124_0_0_1"/>
<keyword evidence="1" id="KW-0732">Signal</keyword>
<evidence type="ECO:0000256" key="1">
    <source>
        <dbReference type="SAM" id="SignalP"/>
    </source>
</evidence>
<dbReference type="InParanoid" id="A0A074YTY3"/>
<evidence type="ECO:0000313" key="3">
    <source>
        <dbReference type="Proteomes" id="UP000030641"/>
    </source>
</evidence>
<organism evidence="2 3">
    <name type="scientific">Aureobasidium subglaciale (strain EXF-2481)</name>
    <name type="common">Aureobasidium pullulans var. subglaciale</name>
    <dbReference type="NCBI Taxonomy" id="1043005"/>
    <lineage>
        <taxon>Eukaryota</taxon>
        <taxon>Fungi</taxon>
        <taxon>Dikarya</taxon>
        <taxon>Ascomycota</taxon>
        <taxon>Pezizomycotina</taxon>
        <taxon>Dothideomycetes</taxon>
        <taxon>Dothideomycetidae</taxon>
        <taxon>Dothideales</taxon>
        <taxon>Saccotheciaceae</taxon>
        <taxon>Aureobasidium</taxon>
    </lineage>
</organism>
<dbReference type="Proteomes" id="UP000030641">
    <property type="component" value="Unassembled WGS sequence"/>
</dbReference>
<dbReference type="RefSeq" id="XP_013338787.1">
    <property type="nucleotide sequence ID" value="XM_013483333.1"/>
</dbReference>
<feature type="chain" id="PRO_5001705087" evidence="1">
    <location>
        <begin position="18"/>
        <end position="186"/>
    </location>
</feature>
<accession>A0A074YTY3</accession>